<protein>
    <submittedName>
        <fullName evidence="1">Uncharacterized protein</fullName>
    </submittedName>
</protein>
<keyword evidence="2" id="KW-1185">Reference proteome</keyword>
<name>A0ACB8D3M3_DERSI</name>
<dbReference type="EMBL" id="CM023472">
    <property type="protein sequence ID" value="KAH7959074.1"/>
    <property type="molecule type" value="Genomic_DNA"/>
</dbReference>
<gene>
    <name evidence="1" type="ORF">HPB49_008081</name>
</gene>
<organism evidence="1 2">
    <name type="scientific">Dermacentor silvarum</name>
    <name type="common">Tick</name>
    <dbReference type="NCBI Taxonomy" id="543639"/>
    <lineage>
        <taxon>Eukaryota</taxon>
        <taxon>Metazoa</taxon>
        <taxon>Ecdysozoa</taxon>
        <taxon>Arthropoda</taxon>
        <taxon>Chelicerata</taxon>
        <taxon>Arachnida</taxon>
        <taxon>Acari</taxon>
        <taxon>Parasitiformes</taxon>
        <taxon>Ixodida</taxon>
        <taxon>Ixodoidea</taxon>
        <taxon>Ixodidae</taxon>
        <taxon>Rhipicephalinae</taxon>
        <taxon>Dermacentor</taxon>
    </lineage>
</organism>
<evidence type="ECO:0000313" key="2">
    <source>
        <dbReference type="Proteomes" id="UP000821865"/>
    </source>
</evidence>
<comment type="caution">
    <text evidence="1">The sequence shown here is derived from an EMBL/GenBank/DDBJ whole genome shotgun (WGS) entry which is preliminary data.</text>
</comment>
<sequence length="441" mass="48025">MDRCWMVPVAMAASAFLICMPWTWFGVLLVFFVEKFGITRETASWPKSIATMLSQLSGLVVYALQRRIKTFYIVLLSTILTSAAFTLSAFAPNIFWMTITLGIIHGLGHGIFLTSSTIYTLLHFNKYRAIATSFIFIAFGLSAVVSQFVLTGLVEVYYLEGALLLYGAILMNSFVIVVLARNPSPFRLGGKRNSPGIVEDALFKERSYGATGDGNAFPKSSEKRRCSDQTEKATQPESSTLKQVLALFSMPSFYVLLGAILVGDYSGVEFLTTIVDYGMDKGIELDSATNLVTFSSIGQLVGRIGVPLLADCLPSTRRPLYAFSFVVFGVCMMAMPQVTYIAPAVALATLAGMAQGYILCIRFVLLAEYLGVERTAASSGIIGVVMVPVSLVSPVIIGKFRDATGSYDSYYQVLGIINLVTAVFFATYDFCQKKSPTGVHS</sequence>
<accession>A0ACB8D3M3</accession>
<evidence type="ECO:0000313" key="1">
    <source>
        <dbReference type="EMBL" id="KAH7959074.1"/>
    </source>
</evidence>
<reference evidence="1" key="1">
    <citation type="submission" date="2020-05" db="EMBL/GenBank/DDBJ databases">
        <title>Large-scale comparative analyses of tick genomes elucidate their genetic diversity and vector capacities.</title>
        <authorList>
            <person name="Jia N."/>
            <person name="Wang J."/>
            <person name="Shi W."/>
            <person name="Du L."/>
            <person name="Sun Y."/>
            <person name="Zhan W."/>
            <person name="Jiang J."/>
            <person name="Wang Q."/>
            <person name="Zhang B."/>
            <person name="Ji P."/>
            <person name="Sakyi L.B."/>
            <person name="Cui X."/>
            <person name="Yuan T."/>
            <person name="Jiang B."/>
            <person name="Yang W."/>
            <person name="Lam T.T.-Y."/>
            <person name="Chang Q."/>
            <person name="Ding S."/>
            <person name="Wang X."/>
            <person name="Zhu J."/>
            <person name="Ruan X."/>
            <person name="Zhao L."/>
            <person name="Wei J."/>
            <person name="Que T."/>
            <person name="Du C."/>
            <person name="Cheng J."/>
            <person name="Dai P."/>
            <person name="Han X."/>
            <person name="Huang E."/>
            <person name="Gao Y."/>
            <person name="Liu J."/>
            <person name="Shao H."/>
            <person name="Ye R."/>
            <person name="Li L."/>
            <person name="Wei W."/>
            <person name="Wang X."/>
            <person name="Wang C."/>
            <person name="Yang T."/>
            <person name="Huo Q."/>
            <person name="Li W."/>
            <person name="Guo W."/>
            <person name="Chen H."/>
            <person name="Zhou L."/>
            <person name="Ni X."/>
            <person name="Tian J."/>
            <person name="Zhou Y."/>
            <person name="Sheng Y."/>
            <person name="Liu T."/>
            <person name="Pan Y."/>
            <person name="Xia L."/>
            <person name="Li J."/>
            <person name="Zhao F."/>
            <person name="Cao W."/>
        </authorList>
    </citation>
    <scope>NUCLEOTIDE SEQUENCE</scope>
    <source>
        <strain evidence="1">Dsil-2018</strain>
    </source>
</reference>
<dbReference type="Proteomes" id="UP000821865">
    <property type="component" value="Chromosome 3"/>
</dbReference>
<proteinExistence type="predicted"/>